<keyword evidence="9" id="KW-0539">Nucleus</keyword>
<feature type="region of interest" description="Disordered" evidence="10">
    <location>
        <begin position="1"/>
        <end position="94"/>
    </location>
</feature>
<dbReference type="SMART" id="SM00355">
    <property type="entry name" value="ZnF_C2H2"/>
    <property type="match status" value="5"/>
</dbReference>
<keyword evidence="5" id="KW-0863">Zinc-finger</keyword>
<dbReference type="VEuPathDB" id="VectorBase:AALB014808"/>
<dbReference type="AlphaFoldDB" id="A0A182FYY0"/>
<dbReference type="Pfam" id="PF00096">
    <property type="entry name" value="zf-C2H2"/>
    <property type="match status" value="3"/>
</dbReference>
<reference evidence="12" key="2">
    <citation type="submission" date="2022-08" db="UniProtKB">
        <authorList>
            <consortium name="EnsemblMetazoa"/>
        </authorList>
    </citation>
    <scope>IDENTIFICATION</scope>
    <source>
        <strain evidence="12">STECLA/ALBI9_A</strain>
    </source>
</reference>
<dbReference type="Gene3D" id="3.30.160.60">
    <property type="entry name" value="Classic Zinc Finger"/>
    <property type="match status" value="3"/>
</dbReference>
<evidence type="ECO:0000256" key="9">
    <source>
        <dbReference type="ARBA" id="ARBA00023242"/>
    </source>
</evidence>
<dbReference type="EnsemblMetazoa" id="AALB014808-RA">
    <property type="protein sequence ID" value="AALB014808-PA"/>
    <property type="gene ID" value="AALB014808"/>
</dbReference>
<evidence type="ECO:0000256" key="6">
    <source>
        <dbReference type="ARBA" id="ARBA00022833"/>
    </source>
</evidence>
<dbReference type="PROSITE" id="PS50157">
    <property type="entry name" value="ZINC_FINGER_C2H2_2"/>
    <property type="match status" value="4"/>
</dbReference>
<evidence type="ECO:0000256" key="8">
    <source>
        <dbReference type="ARBA" id="ARBA00023163"/>
    </source>
</evidence>
<evidence type="ECO:0000256" key="5">
    <source>
        <dbReference type="ARBA" id="ARBA00022771"/>
    </source>
</evidence>
<evidence type="ECO:0000256" key="10">
    <source>
        <dbReference type="SAM" id="MobiDB-lite"/>
    </source>
</evidence>
<dbReference type="STRING" id="7167.A0A182FYY0"/>
<comment type="similarity">
    <text evidence="2">Belongs to the krueppel C2H2-type zinc-finger protein family.</text>
</comment>
<dbReference type="InterPro" id="IPR013087">
    <property type="entry name" value="Znf_C2H2_type"/>
</dbReference>
<feature type="domain" description="C2H2-type" evidence="11">
    <location>
        <begin position="128"/>
        <end position="156"/>
    </location>
</feature>
<feature type="compositionally biased region" description="Polar residues" evidence="10">
    <location>
        <begin position="1"/>
        <end position="13"/>
    </location>
</feature>
<feature type="compositionally biased region" description="Polar residues" evidence="10">
    <location>
        <begin position="48"/>
        <end position="57"/>
    </location>
</feature>
<keyword evidence="8" id="KW-0804">Transcription</keyword>
<feature type="domain" description="C2H2-type" evidence="11">
    <location>
        <begin position="185"/>
        <end position="212"/>
    </location>
</feature>
<comment type="subcellular location">
    <subcellularLocation>
        <location evidence="1">Nucleus</location>
    </subcellularLocation>
</comment>
<dbReference type="PROSITE" id="PS00028">
    <property type="entry name" value="ZINC_FINGER_C2H2_1"/>
    <property type="match status" value="4"/>
</dbReference>
<keyword evidence="4" id="KW-0677">Repeat</keyword>
<evidence type="ECO:0000256" key="2">
    <source>
        <dbReference type="ARBA" id="ARBA00006991"/>
    </source>
</evidence>
<dbReference type="FunFam" id="3.30.160.60:FF:000193">
    <property type="entry name" value="Zinc finger protein 300"/>
    <property type="match status" value="1"/>
</dbReference>
<dbReference type="SUPFAM" id="SSF57667">
    <property type="entry name" value="beta-beta-alpha zinc fingers"/>
    <property type="match status" value="3"/>
</dbReference>
<keyword evidence="7" id="KW-0805">Transcription regulation</keyword>
<accession>A0A182FYY0</accession>
<protein>
    <recommendedName>
        <fullName evidence="11">C2H2-type domain-containing protein</fullName>
    </recommendedName>
</protein>
<dbReference type="GO" id="GO:0000981">
    <property type="term" value="F:DNA-binding transcription factor activity, RNA polymerase II-specific"/>
    <property type="evidence" value="ECO:0007669"/>
    <property type="project" value="TreeGrafter"/>
</dbReference>
<feature type="domain" description="C2H2-type" evidence="11">
    <location>
        <begin position="100"/>
        <end position="127"/>
    </location>
</feature>
<sequence length="312" mass="36148">MIARNPQSIQSTTIERRDRREFEEEKSSNHDLEEAVNDCSEQPGVESRTGNKPNQPTEWHAHLSRTTTRSEAHNESTGTPVKRKRSTVAAQQLPPSRRKQMCQVCGKVLSNKATFQVHMKIHTQDKSLICSICNRRFYVKQQLQIHMESLHEQKEFVCTVCGLKCRWRKSLSRHMQLHAENPYKHKCEHCDKAFSRPNQLRIHTMKHTGDRVCCDICGAGYMYNYMLTQHKIRKHGMVVEGVRLYQRRRSDVKDKGISSTSQNSNEPNPINYIKTSLMFLNWRIDKSTGKSNRYCVSVSSVFNASRKPVLAT</sequence>
<dbReference type="GO" id="GO:0008270">
    <property type="term" value="F:zinc ion binding"/>
    <property type="evidence" value="ECO:0007669"/>
    <property type="project" value="UniProtKB-KW"/>
</dbReference>
<evidence type="ECO:0000256" key="1">
    <source>
        <dbReference type="ARBA" id="ARBA00004123"/>
    </source>
</evidence>
<evidence type="ECO:0000256" key="7">
    <source>
        <dbReference type="ARBA" id="ARBA00023015"/>
    </source>
</evidence>
<evidence type="ECO:0000313" key="13">
    <source>
        <dbReference type="Proteomes" id="UP000069272"/>
    </source>
</evidence>
<dbReference type="PANTHER" id="PTHR24394:SF29">
    <property type="entry name" value="MYONEURIN"/>
    <property type="match status" value="1"/>
</dbReference>
<keyword evidence="6" id="KW-0862">Zinc</keyword>
<reference evidence="12 13" key="1">
    <citation type="journal article" date="2017" name="G3 (Bethesda)">
        <title>The Physical Genome Mapping of Anopheles albimanus Corrected Scaffold Misassemblies and Identified Interarm Rearrangements in Genus Anopheles.</title>
        <authorList>
            <person name="Artemov G.N."/>
            <person name="Peery A.N."/>
            <person name="Jiang X."/>
            <person name="Tu Z."/>
            <person name="Stegniy V.N."/>
            <person name="Sharakhova M.V."/>
            <person name="Sharakhov I.V."/>
        </authorList>
    </citation>
    <scope>NUCLEOTIDE SEQUENCE [LARGE SCALE GENOMIC DNA]</scope>
    <source>
        <strain evidence="12 13">ALBI9_A</strain>
    </source>
</reference>
<organism evidence="12 13">
    <name type="scientific">Anopheles albimanus</name>
    <name type="common">New world malaria mosquito</name>
    <dbReference type="NCBI Taxonomy" id="7167"/>
    <lineage>
        <taxon>Eukaryota</taxon>
        <taxon>Metazoa</taxon>
        <taxon>Ecdysozoa</taxon>
        <taxon>Arthropoda</taxon>
        <taxon>Hexapoda</taxon>
        <taxon>Insecta</taxon>
        <taxon>Pterygota</taxon>
        <taxon>Neoptera</taxon>
        <taxon>Endopterygota</taxon>
        <taxon>Diptera</taxon>
        <taxon>Nematocera</taxon>
        <taxon>Culicoidea</taxon>
        <taxon>Culicidae</taxon>
        <taxon>Anophelinae</taxon>
        <taxon>Anopheles</taxon>
    </lineage>
</organism>
<dbReference type="GO" id="GO:0005634">
    <property type="term" value="C:nucleus"/>
    <property type="evidence" value="ECO:0007669"/>
    <property type="project" value="UniProtKB-SubCell"/>
</dbReference>
<dbReference type="FunFam" id="3.30.160.60:FF:000446">
    <property type="entry name" value="Zinc finger protein"/>
    <property type="match status" value="1"/>
</dbReference>
<dbReference type="VEuPathDB" id="VectorBase:AALB20_028046"/>
<evidence type="ECO:0000259" key="11">
    <source>
        <dbReference type="PROSITE" id="PS50157"/>
    </source>
</evidence>
<name>A0A182FYY0_ANOAL</name>
<evidence type="ECO:0000256" key="3">
    <source>
        <dbReference type="ARBA" id="ARBA00022723"/>
    </source>
</evidence>
<evidence type="ECO:0000313" key="12">
    <source>
        <dbReference type="EnsemblMetazoa" id="AALB014808-PA"/>
    </source>
</evidence>
<evidence type="ECO:0000256" key="4">
    <source>
        <dbReference type="ARBA" id="ARBA00022737"/>
    </source>
</evidence>
<feature type="compositionally biased region" description="Basic and acidic residues" evidence="10">
    <location>
        <begin position="14"/>
        <end position="33"/>
    </location>
</feature>
<proteinExistence type="inferred from homology"/>
<dbReference type="Proteomes" id="UP000069272">
    <property type="component" value="Chromosome 2R"/>
</dbReference>
<dbReference type="InterPro" id="IPR036236">
    <property type="entry name" value="Znf_C2H2_sf"/>
</dbReference>
<feature type="domain" description="C2H2-type" evidence="11">
    <location>
        <begin position="156"/>
        <end position="183"/>
    </location>
</feature>
<keyword evidence="3" id="KW-0479">Metal-binding</keyword>
<keyword evidence="13" id="KW-1185">Reference proteome</keyword>
<dbReference type="PANTHER" id="PTHR24394">
    <property type="entry name" value="ZINC FINGER PROTEIN"/>
    <property type="match status" value="1"/>
</dbReference>